<evidence type="ECO:0000313" key="2">
    <source>
        <dbReference type="Proteomes" id="UP000838878"/>
    </source>
</evidence>
<keyword evidence="2" id="KW-1185">Reference proteome</keyword>
<feature type="non-terminal residue" evidence="1">
    <location>
        <position position="85"/>
    </location>
</feature>
<dbReference type="AlphaFoldDB" id="A0A8J9Y9Z3"/>
<dbReference type="EMBL" id="OV170224">
    <property type="protein sequence ID" value="CAH0724599.1"/>
    <property type="molecule type" value="Genomic_DNA"/>
</dbReference>
<name>A0A8J9Y9Z3_9NEOP</name>
<proteinExistence type="predicted"/>
<accession>A0A8J9Y9Z3</accession>
<gene>
    <name evidence="1" type="ORF">BINO364_LOCUS10290</name>
</gene>
<protein>
    <submittedName>
        <fullName evidence="1">Uncharacterized protein</fullName>
    </submittedName>
</protein>
<reference evidence="1" key="1">
    <citation type="submission" date="2021-12" db="EMBL/GenBank/DDBJ databases">
        <authorList>
            <person name="Martin H S."/>
        </authorList>
    </citation>
    <scope>NUCLEOTIDE SEQUENCE</scope>
</reference>
<organism evidence="1 2">
    <name type="scientific">Brenthis ino</name>
    <name type="common">lesser marbled fritillary</name>
    <dbReference type="NCBI Taxonomy" id="405034"/>
    <lineage>
        <taxon>Eukaryota</taxon>
        <taxon>Metazoa</taxon>
        <taxon>Ecdysozoa</taxon>
        <taxon>Arthropoda</taxon>
        <taxon>Hexapoda</taxon>
        <taxon>Insecta</taxon>
        <taxon>Pterygota</taxon>
        <taxon>Neoptera</taxon>
        <taxon>Endopterygota</taxon>
        <taxon>Lepidoptera</taxon>
        <taxon>Glossata</taxon>
        <taxon>Ditrysia</taxon>
        <taxon>Papilionoidea</taxon>
        <taxon>Nymphalidae</taxon>
        <taxon>Heliconiinae</taxon>
        <taxon>Argynnini</taxon>
        <taxon>Brenthis</taxon>
    </lineage>
</organism>
<sequence length="85" mass="9201">MTSVKLPRPLENNTRSVQAACPSRTHEDLYGRETVCDLRCPGAAQPIQQTAPGGYGAGAYADLLSCNHVHGTCAAIRPRITRPRR</sequence>
<dbReference type="OrthoDB" id="6917516at2759"/>
<evidence type="ECO:0000313" key="1">
    <source>
        <dbReference type="EMBL" id="CAH0724599.1"/>
    </source>
</evidence>
<dbReference type="Proteomes" id="UP000838878">
    <property type="component" value="Chromosome 4"/>
</dbReference>